<evidence type="ECO:0000313" key="3">
    <source>
        <dbReference type="Proteomes" id="UP000051952"/>
    </source>
</evidence>
<feature type="compositionally biased region" description="Polar residues" evidence="1">
    <location>
        <begin position="358"/>
        <end position="370"/>
    </location>
</feature>
<accession>A0A0S4J5H2</accession>
<feature type="compositionally biased region" description="Polar residues" evidence="1">
    <location>
        <begin position="488"/>
        <end position="502"/>
    </location>
</feature>
<name>A0A0S4J5H2_BODSA</name>
<dbReference type="AlphaFoldDB" id="A0A0S4J5H2"/>
<sequence length="586" mass="64037">MSLFLSHTPQHTLDGIDIVPDVPVLPPSPLGACSPEEIASLVQQLRSKAGVPIVRALPNGTTAEKMLHLDNSGLFLLYSPTVKSMIEACVYIPMIAEIRTDGPSSGKCFASHVATPEKLTLTVALRTGAPSLCFILLEGNQPLWKATLEAVARRAHRIVHAHPLKARMLHLWVNATMSNQIKSTERKADPVEHMYRRMNVKESEVNRDESASAIEVSPHHQQAEHREHSHTTPPSTPQPLRLTTDQHVTAAAASRDATMNVPIHLISAGTLNAAVADEYFVQAQRKKAEKKVVGKFSLAWTWLTAMFSNSSEYDTTQQSSVAASYTTHREFSAFLEVIGWHPHRGNGTHPDAHKKDSTSATPQGGSSTSPEMGRDNVKSNSLSPELIGTSATPTGGDNGTPSKQDERDLHAASDRIRDFFDQRHEERSFLETVHMLVGVIYHQKRVLYRLGVHEMDSETSPFNGEGSGEAGHTSPIVRWHNNNNSNNAEAAQSPHHSSQPTSLTVTDAVVQRILEHAGMDCTDAVLHAWSTALLLVPDDVDLTQHVPVAIKNRNLEKQNTAASKSFGVVPPPALAATFNNRSFNPV</sequence>
<feature type="region of interest" description="Disordered" evidence="1">
    <location>
        <begin position="342"/>
        <end position="408"/>
    </location>
</feature>
<evidence type="ECO:0000256" key="1">
    <source>
        <dbReference type="SAM" id="MobiDB-lite"/>
    </source>
</evidence>
<evidence type="ECO:0000313" key="2">
    <source>
        <dbReference type="EMBL" id="CUG86722.1"/>
    </source>
</evidence>
<dbReference type="Proteomes" id="UP000051952">
    <property type="component" value="Unassembled WGS sequence"/>
</dbReference>
<feature type="compositionally biased region" description="Basic and acidic residues" evidence="1">
    <location>
        <begin position="217"/>
        <end position="230"/>
    </location>
</feature>
<proteinExistence type="predicted"/>
<reference evidence="3" key="1">
    <citation type="submission" date="2015-09" db="EMBL/GenBank/DDBJ databases">
        <authorList>
            <consortium name="Pathogen Informatics"/>
        </authorList>
    </citation>
    <scope>NUCLEOTIDE SEQUENCE [LARGE SCALE GENOMIC DNA]</scope>
    <source>
        <strain evidence="3">Lake Konstanz</strain>
    </source>
</reference>
<feature type="region of interest" description="Disordered" evidence="1">
    <location>
        <begin position="458"/>
        <end position="502"/>
    </location>
</feature>
<dbReference type="EMBL" id="CYKH01001375">
    <property type="protein sequence ID" value="CUG86722.1"/>
    <property type="molecule type" value="Genomic_DNA"/>
</dbReference>
<feature type="compositionally biased region" description="Basic and acidic residues" evidence="1">
    <location>
        <begin position="200"/>
        <end position="210"/>
    </location>
</feature>
<keyword evidence="3" id="KW-1185">Reference proteome</keyword>
<dbReference type="VEuPathDB" id="TriTrypDB:BSAL_94420"/>
<feature type="non-terminal residue" evidence="2">
    <location>
        <position position="586"/>
    </location>
</feature>
<protein>
    <submittedName>
        <fullName evidence="2">Uncharacterized protein</fullName>
    </submittedName>
</protein>
<gene>
    <name evidence="2" type="ORF">BSAL_94420</name>
</gene>
<organism evidence="2 3">
    <name type="scientific">Bodo saltans</name>
    <name type="common">Flagellated protozoan</name>
    <dbReference type="NCBI Taxonomy" id="75058"/>
    <lineage>
        <taxon>Eukaryota</taxon>
        <taxon>Discoba</taxon>
        <taxon>Euglenozoa</taxon>
        <taxon>Kinetoplastea</taxon>
        <taxon>Metakinetoplastina</taxon>
        <taxon>Eubodonida</taxon>
        <taxon>Bodonidae</taxon>
        <taxon>Bodo</taxon>
    </lineage>
</organism>
<feature type="region of interest" description="Disordered" evidence="1">
    <location>
        <begin position="200"/>
        <end position="241"/>
    </location>
</feature>
<feature type="compositionally biased region" description="Polar residues" evidence="1">
    <location>
        <begin position="378"/>
        <end position="402"/>
    </location>
</feature>